<organism evidence="3 4">
    <name type="scientific">Oryza sativa subsp. japonica</name>
    <name type="common">Rice</name>
    <dbReference type="NCBI Taxonomy" id="39947"/>
    <lineage>
        <taxon>Eukaryota</taxon>
        <taxon>Viridiplantae</taxon>
        <taxon>Streptophyta</taxon>
        <taxon>Embryophyta</taxon>
        <taxon>Tracheophyta</taxon>
        <taxon>Spermatophyta</taxon>
        <taxon>Magnoliopsida</taxon>
        <taxon>Liliopsida</taxon>
        <taxon>Poales</taxon>
        <taxon>Poaceae</taxon>
        <taxon>BOP clade</taxon>
        <taxon>Oryzoideae</taxon>
        <taxon>Oryzeae</taxon>
        <taxon>Oryzinae</taxon>
        <taxon>Oryza</taxon>
        <taxon>Oryza sativa</taxon>
    </lineage>
</organism>
<reference evidence="2" key="1">
    <citation type="submission" date="2002-07" db="EMBL/GenBank/DDBJ databases">
        <title>Oryza sativa nipponbare(GA3) genomic DNA, chromosome 2, BAC clone:OSJNBa0011N12.</title>
        <authorList>
            <person name="Sasaki T."/>
            <person name="Matsumoto T."/>
            <person name="Katayose Y."/>
        </authorList>
    </citation>
    <scope>NUCLEOTIDE SEQUENCE</scope>
</reference>
<reference evidence="4" key="3">
    <citation type="journal article" date="2005" name="Nature">
        <title>The map-based sequence of the rice genome.</title>
        <authorList>
            <consortium name="International rice genome sequencing project (IRGSP)"/>
            <person name="Matsumoto T."/>
            <person name="Wu J."/>
            <person name="Kanamori H."/>
            <person name="Katayose Y."/>
            <person name="Fujisawa M."/>
            <person name="Namiki N."/>
            <person name="Mizuno H."/>
            <person name="Yamamoto K."/>
            <person name="Antonio B.A."/>
            <person name="Baba T."/>
            <person name="Sakata K."/>
            <person name="Nagamura Y."/>
            <person name="Aoki H."/>
            <person name="Arikawa K."/>
            <person name="Arita K."/>
            <person name="Bito T."/>
            <person name="Chiden Y."/>
            <person name="Fujitsuka N."/>
            <person name="Fukunaka R."/>
            <person name="Hamada M."/>
            <person name="Harada C."/>
            <person name="Hayashi A."/>
            <person name="Hijishita S."/>
            <person name="Honda M."/>
            <person name="Hosokawa S."/>
            <person name="Ichikawa Y."/>
            <person name="Idonuma A."/>
            <person name="Iijima M."/>
            <person name="Ikeda M."/>
            <person name="Ikeno M."/>
            <person name="Ito K."/>
            <person name="Ito S."/>
            <person name="Ito T."/>
            <person name="Ito Y."/>
            <person name="Ito Y."/>
            <person name="Iwabuchi A."/>
            <person name="Kamiya K."/>
            <person name="Karasawa W."/>
            <person name="Kurita K."/>
            <person name="Katagiri S."/>
            <person name="Kikuta A."/>
            <person name="Kobayashi H."/>
            <person name="Kobayashi N."/>
            <person name="Machita K."/>
            <person name="Maehara T."/>
            <person name="Masukawa M."/>
            <person name="Mizubayashi T."/>
            <person name="Mukai Y."/>
            <person name="Nagasaki H."/>
            <person name="Nagata Y."/>
            <person name="Naito S."/>
            <person name="Nakashima M."/>
            <person name="Nakama Y."/>
            <person name="Nakamichi Y."/>
            <person name="Nakamura M."/>
            <person name="Meguro A."/>
            <person name="Negishi M."/>
            <person name="Ohta I."/>
            <person name="Ohta T."/>
            <person name="Okamoto M."/>
            <person name="Ono N."/>
            <person name="Saji S."/>
            <person name="Sakaguchi M."/>
            <person name="Sakai K."/>
            <person name="Shibata M."/>
            <person name="Shimokawa T."/>
            <person name="Song J."/>
            <person name="Takazaki Y."/>
            <person name="Terasawa K."/>
            <person name="Tsugane M."/>
            <person name="Tsuji K."/>
            <person name="Ueda S."/>
            <person name="Waki K."/>
            <person name="Yamagata H."/>
            <person name="Yamamoto M."/>
            <person name="Yamamoto S."/>
            <person name="Yamane H."/>
            <person name="Yoshiki S."/>
            <person name="Yoshihara R."/>
            <person name="Yukawa K."/>
            <person name="Zhong H."/>
            <person name="Yano M."/>
            <person name="Yuan Q."/>
            <person name="Ouyang S."/>
            <person name="Liu J."/>
            <person name="Jones K.M."/>
            <person name="Gansberger K."/>
            <person name="Moffat K."/>
            <person name="Hill J."/>
            <person name="Bera J."/>
            <person name="Fadrosh D."/>
            <person name="Jin S."/>
            <person name="Johri S."/>
            <person name="Kim M."/>
            <person name="Overton L."/>
            <person name="Reardon M."/>
            <person name="Tsitrin T."/>
            <person name="Vuong H."/>
            <person name="Weaver B."/>
            <person name="Ciecko A."/>
            <person name="Tallon L."/>
            <person name="Jackson J."/>
            <person name="Pai G."/>
            <person name="Aken S.V."/>
            <person name="Utterback T."/>
            <person name="Reidmuller S."/>
            <person name="Feldblyum T."/>
            <person name="Hsiao J."/>
            <person name="Zismann V."/>
            <person name="Iobst S."/>
            <person name="de Vazeille A.R."/>
            <person name="Buell C.R."/>
            <person name="Ying K."/>
            <person name="Li Y."/>
            <person name="Lu T."/>
            <person name="Huang Y."/>
            <person name="Zhao Q."/>
            <person name="Feng Q."/>
            <person name="Zhang L."/>
            <person name="Zhu J."/>
            <person name="Weng Q."/>
            <person name="Mu J."/>
            <person name="Lu Y."/>
            <person name="Fan D."/>
            <person name="Liu Y."/>
            <person name="Guan J."/>
            <person name="Zhang Y."/>
            <person name="Yu S."/>
            <person name="Liu X."/>
            <person name="Zhang Y."/>
            <person name="Hong G."/>
            <person name="Han B."/>
            <person name="Choisne N."/>
            <person name="Demange N."/>
            <person name="Orjeda G."/>
            <person name="Samain S."/>
            <person name="Cattolico L."/>
            <person name="Pelletier E."/>
            <person name="Couloux A."/>
            <person name="Segurens B."/>
            <person name="Wincker P."/>
            <person name="D'Hont A."/>
            <person name="Scarpelli C."/>
            <person name="Weissenbach J."/>
            <person name="Salanoubat M."/>
            <person name="Quetier F."/>
            <person name="Yu Y."/>
            <person name="Kim H.R."/>
            <person name="Rambo T."/>
            <person name="Currie J."/>
            <person name="Collura K."/>
            <person name="Luo M."/>
            <person name="Yang T."/>
            <person name="Ammiraju J.S.S."/>
            <person name="Engler F."/>
            <person name="Soderlund C."/>
            <person name="Wing R.A."/>
            <person name="Palmer L.E."/>
            <person name="de la Bastide M."/>
            <person name="Spiegel L."/>
            <person name="Nascimento L."/>
            <person name="Zutavern T."/>
            <person name="O'Shaughnessy A."/>
            <person name="Dike S."/>
            <person name="Dedhia N."/>
            <person name="Preston R."/>
            <person name="Balija V."/>
            <person name="McCombie W.R."/>
            <person name="Chow T."/>
            <person name="Chen H."/>
            <person name="Chung M."/>
            <person name="Chen C."/>
            <person name="Shaw J."/>
            <person name="Wu H."/>
            <person name="Hsiao K."/>
            <person name="Chao Y."/>
            <person name="Chu M."/>
            <person name="Cheng C."/>
            <person name="Hour A."/>
            <person name="Lee P."/>
            <person name="Lin S."/>
            <person name="Lin Y."/>
            <person name="Liou J."/>
            <person name="Liu S."/>
            <person name="Hsing Y."/>
            <person name="Raghuvanshi S."/>
            <person name="Mohanty A."/>
            <person name="Bharti A.K."/>
            <person name="Gaur A."/>
            <person name="Gupta V."/>
            <person name="Kumar D."/>
            <person name="Ravi V."/>
            <person name="Vij S."/>
            <person name="Kapur A."/>
            <person name="Khurana P."/>
            <person name="Khurana P."/>
            <person name="Khurana J.P."/>
            <person name="Tyagi A.K."/>
            <person name="Gaikwad K."/>
            <person name="Singh A."/>
            <person name="Dalal V."/>
            <person name="Srivastava S."/>
            <person name="Dixit A."/>
            <person name="Pal A.K."/>
            <person name="Ghazi I.A."/>
            <person name="Yadav M."/>
            <person name="Pandit A."/>
            <person name="Bhargava A."/>
            <person name="Sureshbabu K."/>
            <person name="Batra K."/>
            <person name="Sharma T.R."/>
            <person name="Mohapatra T."/>
            <person name="Singh N.K."/>
            <person name="Messing J."/>
            <person name="Nelson A.B."/>
            <person name="Fuks G."/>
            <person name="Kavchok S."/>
            <person name="Keizer G."/>
            <person name="Linton E."/>
            <person name="Llaca V."/>
            <person name="Song R."/>
            <person name="Tanyolac B."/>
            <person name="Young S."/>
            <person name="Ho-Il K."/>
            <person name="Hahn J.H."/>
            <person name="Sangsakoo G."/>
            <person name="Vanavichit A."/>
            <person name="de Mattos Luiz.A.T."/>
            <person name="Zimmer P.D."/>
            <person name="Malone G."/>
            <person name="Dellagostin O."/>
            <person name="de Oliveira A.C."/>
            <person name="Bevan M."/>
            <person name="Bancroft I."/>
            <person name="Minx P."/>
            <person name="Cordum H."/>
            <person name="Wilson R."/>
            <person name="Cheng Z."/>
            <person name="Jin W."/>
            <person name="Jiang J."/>
            <person name="Leong S.A."/>
            <person name="Iwama H."/>
            <person name="Gojobori T."/>
            <person name="Itoh T."/>
            <person name="Niimura Y."/>
            <person name="Fujii Y."/>
            <person name="Habara T."/>
            <person name="Sakai H."/>
            <person name="Sato Y."/>
            <person name="Wilson G."/>
            <person name="Kumar K."/>
            <person name="McCouch S."/>
            <person name="Juretic N."/>
            <person name="Hoen D."/>
            <person name="Wright S."/>
            <person name="Bruskiewich R."/>
            <person name="Bureau T."/>
            <person name="Miyao A."/>
            <person name="Hirochika H."/>
            <person name="Nishikawa T."/>
            <person name="Kadowaki K."/>
            <person name="Sugiura M."/>
            <person name="Burr B."/>
            <person name="Sasaki T."/>
        </authorList>
    </citation>
    <scope>NUCLEOTIDE SEQUENCE [LARGE SCALE GENOMIC DNA]</scope>
    <source>
        <strain evidence="4">cv. Nipponbare</strain>
    </source>
</reference>
<dbReference type="AlphaFoldDB" id="Q6K3R3"/>
<evidence type="ECO:0000313" key="4">
    <source>
        <dbReference type="Proteomes" id="UP000000763"/>
    </source>
</evidence>
<sequence>MSDPPADSCDFAVHLVRTSRSAHAIFFAAVVASSSSTPSPSSPHPRPLLPLLRRSQAPAVAAHAPACCCRHRRARAQAIGCDGAGAAKRCGAHSPLVAASRVTRTATATATLSARCAYGEVEQGEAVRRLPACQHVCSTPRASTGGCAPARERHLPGLPVRPPPLERGPRPPEVVLDVNPFLIQTAQ</sequence>
<name>Q6K3R3_ORYSJ</name>
<protein>
    <submittedName>
        <fullName evidence="3">Uncharacterized protein</fullName>
    </submittedName>
</protein>
<dbReference type="Proteomes" id="UP000000763">
    <property type="component" value="Chromosome 2"/>
</dbReference>
<proteinExistence type="predicted"/>
<evidence type="ECO:0000313" key="2">
    <source>
        <dbReference type="EMBL" id="BAD19784.1"/>
    </source>
</evidence>
<feature type="region of interest" description="Disordered" evidence="1">
    <location>
        <begin position="148"/>
        <end position="172"/>
    </location>
</feature>
<evidence type="ECO:0000313" key="3">
    <source>
        <dbReference type="EMBL" id="BAD19958.1"/>
    </source>
</evidence>
<dbReference type="EMBL" id="AP005614">
    <property type="protein sequence ID" value="BAD19958.1"/>
    <property type="molecule type" value="Genomic_DNA"/>
</dbReference>
<reference evidence="4" key="4">
    <citation type="journal article" date="2008" name="Nucleic Acids Res.">
        <title>The rice annotation project database (RAP-DB): 2008 update.</title>
        <authorList>
            <consortium name="The rice annotation project (RAP)"/>
        </authorList>
    </citation>
    <scope>GENOME REANNOTATION</scope>
    <source>
        <strain evidence="4">cv. Nipponbare</strain>
    </source>
</reference>
<evidence type="ECO:0000256" key="1">
    <source>
        <dbReference type="SAM" id="MobiDB-lite"/>
    </source>
</evidence>
<accession>Q6K3R3</accession>
<dbReference type="EMBL" id="AP005511">
    <property type="protein sequence ID" value="BAD19784.1"/>
    <property type="molecule type" value="Genomic_DNA"/>
</dbReference>
<gene>
    <name evidence="2" type="ORF">OSJNBa0011N12.8</name>
    <name evidence="3" type="ORF">OSJNBa0090H18.35</name>
</gene>
<reference evidence="3" key="2">
    <citation type="submission" date="2002-08" db="EMBL/GenBank/DDBJ databases">
        <title>Oryza sativa nipponbare(GA3) genomic DNA, chromosome 2, BAC clone:OSJNBa0090H18.</title>
        <authorList>
            <person name="Sasaki T."/>
            <person name="Matsumoto T."/>
            <person name="Katayose Y."/>
        </authorList>
    </citation>
    <scope>NUCLEOTIDE SEQUENCE</scope>
</reference>